<dbReference type="Gene3D" id="3.30.110.40">
    <property type="entry name" value="TusA-like domain"/>
    <property type="match status" value="1"/>
</dbReference>
<protein>
    <submittedName>
        <fullName evidence="2">DUF2249 domain-containing protein</fullName>
    </submittedName>
</protein>
<gene>
    <name evidence="2" type="ORF">D3872_22975</name>
</gene>
<organism evidence="2 3">
    <name type="scientific">Massilia cavernae</name>
    <dbReference type="NCBI Taxonomy" id="2320864"/>
    <lineage>
        <taxon>Bacteria</taxon>
        <taxon>Pseudomonadati</taxon>
        <taxon>Pseudomonadota</taxon>
        <taxon>Betaproteobacteria</taxon>
        <taxon>Burkholderiales</taxon>
        <taxon>Oxalobacteraceae</taxon>
        <taxon>Telluria group</taxon>
        <taxon>Massilia</taxon>
    </lineage>
</organism>
<dbReference type="Pfam" id="PF10006">
    <property type="entry name" value="DUF2249"/>
    <property type="match status" value="1"/>
</dbReference>
<proteinExistence type="predicted"/>
<dbReference type="SUPFAM" id="SSF64307">
    <property type="entry name" value="SirA-like"/>
    <property type="match status" value="1"/>
</dbReference>
<reference evidence="2 3" key="1">
    <citation type="submission" date="2018-09" db="EMBL/GenBank/DDBJ databases">
        <authorList>
            <person name="Zhu H."/>
        </authorList>
    </citation>
    <scope>NUCLEOTIDE SEQUENCE [LARGE SCALE GENOMIC DNA]</scope>
    <source>
        <strain evidence="2 3">K1S02-61</strain>
    </source>
</reference>
<evidence type="ECO:0000313" key="3">
    <source>
        <dbReference type="Proteomes" id="UP000284006"/>
    </source>
</evidence>
<dbReference type="AlphaFoldDB" id="A0A418XA43"/>
<dbReference type="InterPro" id="IPR018720">
    <property type="entry name" value="DUF2249"/>
</dbReference>
<accession>A0A418XA43</accession>
<evidence type="ECO:0000259" key="1">
    <source>
        <dbReference type="Pfam" id="PF10006"/>
    </source>
</evidence>
<dbReference type="EMBL" id="QYUP01000176">
    <property type="protein sequence ID" value="RJG09366.1"/>
    <property type="molecule type" value="Genomic_DNA"/>
</dbReference>
<dbReference type="InterPro" id="IPR036868">
    <property type="entry name" value="TusA-like_sf"/>
</dbReference>
<dbReference type="OrthoDB" id="151621at2"/>
<sequence length="78" mass="9086">MSQSTDLPEVFLDLRGLFPPEPMERVLDALASLKTGQQIRMMIEREPHPLFRMLERNGYSWHCTEPEPGLYQVVIQES</sequence>
<dbReference type="Proteomes" id="UP000284006">
    <property type="component" value="Unassembled WGS sequence"/>
</dbReference>
<feature type="domain" description="DUF2249" evidence="1">
    <location>
        <begin position="12"/>
        <end position="75"/>
    </location>
</feature>
<name>A0A418XA43_9BURK</name>
<keyword evidence="3" id="KW-1185">Reference proteome</keyword>
<evidence type="ECO:0000313" key="2">
    <source>
        <dbReference type="EMBL" id="RJG09366.1"/>
    </source>
</evidence>
<comment type="caution">
    <text evidence="2">The sequence shown here is derived from an EMBL/GenBank/DDBJ whole genome shotgun (WGS) entry which is preliminary data.</text>
</comment>
<dbReference type="RefSeq" id="WP_119812949.1">
    <property type="nucleotide sequence ID" value="NZ_QYUP01000176.1"/>
</dbReference>